<feature type="chain" id="PRO_5002179117" evidence="2">
    <location>
        <begin position="26"/>
        <end position="144"/>
    </location>
</feature>
<dbReference type="HOGENOM" id="CLU_1816943_0_0_1"/>
<gene>
    <name evidence="3" type="ORF">M404DRAFT_29555</name>
</gene>
<evidence type="ECO:0000256" key="1">
    <source>
        <dbReference type="SAM" id="MobiDB-lite"/>
    </source>
</evidence>
<keyword evidence="2" id="KW-0732">Signal</keyword>
<organism evidence="3 4">
    <name type="scientific">Pisolithus tinctorius Marx 270</name>
    <dbReference type="NCBI Taxonomy" id="870435"/>
    <lineage>
        <taxon>Eukaryota</taxon>
        <taxon>Fungi</taxon>
        <taxon>Dikarya</taxon>
        <taxon>Basidiomycota</taxon>
        <taxon>Agaricomycotina</taxon>
        <taxon>Agaricomycetes</taxon>
        <taxon>Agaricomycetidae</taxon>
        <taxon>Boletales</taxon>
        <taxon>Sclerodermatineae</taxon>
        <taxon>Pisolithaceae</taxon>
        <taxon>Pisolithus</taxon>
    </lineage>
</organism>
<feature type="signal peptide" evidence="2">
    <location>
        <begin position="1"/>
        <end position="25"/>
    </location>
</feature>
<dbReference type="Proteomes" id="UP000054217">
    <property type="component" value="Unassembled WGS sequence"/>
</dbReference>
<dbReference type="InParanoid" id="A0A0C3IU75"/>
<evidence type="ECO:0000313" key="4">
    <source>
        <dbReference type="Proteomes" id="UP000054217"/>
    </source>
</evidence>
<reference evidence="3 4" key="1">
    <citation type="submission" date="2014-04" db="EMBL/GenBank/DDBJ databases">
        <authorList>
            <consortium name="DOE Joint Genome Institute"/>
            <person name="Kuo A."/>
            <person name="Kohler A."/>
            <person name="Costa M.D."/>
            <person name="Nagy L.G."/>
            <person name="Floudas D."/>
            <person name="Copeland A."/>
            <person name="Barry K.W."/>
            <person name="Cichocki N."/>
            <person name="Veneault-Fourrey C."/>
            <person name="LaButti K."/>
            <person name="Lindquist E.A."/>
            <person name="Lipzen A."/>
            <person name="Lundell T."/>
            <person name="Morin E."/>
            <person name="Murat C."/>
            <person name="Sun H."/>
            <person name="Tunlid A."/>
            <person name="Henrissat B."/>
            <person name="Grigoriev I.V."/>
            <person name="Hibbett D.S."/>
            <person name="Martin F."/>
            <person name="Nordberg H.P."/>
            <person name="Cantor M.N."/>
            <person name="Hua S.X."/>
        </authorList>
    </citation>
    <scope>NUCLEOTIDE SEQUENCE [LARGE SCALE GENOMIC DNA]</scope>
    <source>
        <strain evidence="3 4">Marx 270</strain>
    </source>
</reference>
<sequence length="144" mass="15822">MTVATSLTHAAATSLVLQWLPPILCDIPADALSEDDARLALDPDPIEDILDPTQIALADVLEDTESPPTTNEEDSGDAEDQKDSHNVDVLWKLPFTPTVDTMDVYSNVLIACSVYVRRVRETQDGFPHQTFEANDYEHLASLTA</sequence>
<dbReference type="EMBL" id="KN831996">
    <property type="protein sequence ID" value="KIO00408.1"/>
    <property type="molecule type" value="Genomic_DNA"/>
</dbReference>
<evidence type="ECO:0000313" key="3">
    <source>
        <dbReference type="EMBL" id="KIO00408.1"/>
    </source>
</evidence>
<evidence type="ECO:0000256" key="2">
    <source>
        <dbReference type="SAM" id="SignalP"/>
    </source>
</evidence>
<protein>
    <submittedName>
        <fullName evidence="3">Uncharacterized protein</fullName>
    </submittedName>
</protein>
<keyword evidence="4" id="KW-1185">Reference proteome</keyword>
<feature type="region of interest" description="Disordered" evidence="1">
    <location>
        <begin position="62"/>
        <end position="83"/>
    </location>
</feature>
<feature type="compositionally biased region" description="Acidic residues" evidence="1">
    <location>
        <begin position="62"/>
        <end position="78"/>
    </location>
</feature>
<name>A0A0C3IU75_PISTI</name>
<proteinExistence type="predicted"/>
<accession>A0A0C3IU75</accession>
<dbReference type="AlphaFoldDB" id="A0A0C3IU75"/>
<reference evidence="4" key="2">
    <citation type="submission" date="2015-01" db="EMBL/GenBank/DDBJ databases">
        <title>Evolutionary Origins and Diversification of the Mycorrhizal Mutualists.</title>
        <authorList>
            <consortium name="DOE Joint Genome Institute"/>
            <consortium name="Mycorrhizal Genomics Consortium"/>
            <person name="Kohler A."/>
            <person name="Kuo A."/>
            <person name="Nagy L.G."/>
            <person name="Floudas D."/>
            <person name="Copeland A."/>
            <person name="Barry K.W."/>
            <person name="Cichocki N."/>
            <person name="Veneault-Fourrey C."/>
            <person name="LaButti K."/>
            <person name="Lindquist E.A."/>
            <person name="Lipzen A."/>
            <person name="Lundell T."/>
            <person name="Morin E."/>
            <person name="Murat C."/>
            <person name="Riley R."/>
            <person name="Ohm R."/>
            <person name="Sun H."/>
            <person name="Tunlid A."/>
            <person name="Henrissat B."/>
            <person name="Grigoriev I.V."/>
            <person name="Hibbett D.S."/>
            <person name="Martin F."/>
        </authorList>
    </citation>
    <scope>NUCLEOTIDE SEQUENCE [LARGE SCALE GENOMIC DNA]</scope>
    <source>
        <strain evidence="4">Marx 270</strain>
    </source>
</reference>